<evidence type="ECO:0000313" key="8">
    <source>
        <dbReference type="Proteomes" id="UP001212841"/>
    </source>
</evidence>
<gene>
    <name evidence="7" type="ORF">HK097_008470</name>
</gene>
<feature type="transmembrane region" description="Helical" evidence="6">
    <location>
        <begin position="94"/>
        <end position="111"/>
    </location>
</feature>
<feature type="transmembrane region" description="Helical" evidence="6">
    <location>
        <begin position="148"/>
        <end position="172"/>
    </location>
</feature>
<comment type="caution">
    <text evidence="7">The sequence shown here is derived from an EMBL/GenBank/DDBJ whole genome shotgun (WGS) entry which is preliminary data.</text>
</comment>
<keyword evidence="8" id="KW-1185">Reference proteome</keyword>
<sequence>MDTFSSYFAAPPASAYRWDNLKQSVSPSVRTHLQNVYTNLAVMLSISAAGAYLDMTRMLPVLRGGSFSLFTTFASLLAFAFTPPTPQNHITRKYLLYAFALSKGLSLGPLIQSTMYINPSNVFIALLSAALLFGSFSASALLTPRRDALYIGGLLSSAVTIMMGMSIVNLFLRNSSLFSAELYLGLLVFAGYVIFDTQVILAKAELGNRDYLAHSMELYVDLVAIFVRILIILQKKEADKERERRKKNEKRR</sequence>
<evidence type="ECO:0000256" key="6">
    <source>
        <dbReference type="RuleBase" id="RU004379"/>
    </source>
</evidence>
<evidence type="ECO:0000256" key="2">
    <source>
        <dbReference type="ARBA" id="ARBA00010350"/>
    </source>
</evidence>
<evidence type="ECO:0008006" key="9">
    <source>
        <dbReference type="Google" id="ProtNLM"/>
    </source>
</evidence>
<dbReference type="Proteomes" id="UP001212841">
    <property type="component" value="Unassembled WGS sequence"/>
</dbReference>
<name>A0AAD5X9G4_9FUNG</name>
<keyword evidence="5 6" id="KW-0472">Membrane</keyword>
<evidence type="ECO:0000256" key="3">
    <source>
        <dbReference type="ARBA" id="ARBA00022692"/>
    </source>
</evidence>
<feature type="transmembrane region" description="Helical" evidence="6">
    <location>
        <begin position="36"/>
        <end position="53"/>
    </location>
</feature>
<protein>
    <recommendedName>
        <fullName evidence="9">Bax inhibitor 1</fullName>
    </recommendedName>
</protein>
<dbReference type="CDD" id="cd10430">
    <property type="entry name" value="BI-1"/>
    <property type="match status" value="1"/>
</dbReference>
<feature type="transmembrane region" description="Helical" evidence="6">
    <location>
        <begin position="123"/>
        <end position="142"/>
    </location>
</feature>
<evidence type="ECO:0000256" key="4">
    <source>
        <dbReference type="ARBA" id="ARBA00022989"/>
    </source>
</evidence>
<dbReference type="PANTHER" id="PTHR23291:SF32">
    <property type="entry name" value="BAX INHIBITOR 1"/>
    <property type="match status" value="1"/>
</dbReference>
<evidence type="ECO:0000313" key="7">
    <source>
        <dbReference type="EMBL" id="KAJ3057375.1"/>
    </source>
</evidence>
<feature type="transmembrane region" description="Helical" evidence="6">
    <location>
        <begin position="216"/>
        <end position="233"/>
    </location>
</feature>
<evidence type="ECO:0000256" key="5">
    <source>
        <dbReference type="ARBA" id="ARBA00023136"/>
    </source>
</evidence>
<proteinExistence type="inferred from homology"/>
<feature type="transmembrane region" description="Helical" evidence="6">
    <location>
        <begin position="184"/>
        <end position="204"/>
    </location>
</feature>
<dbReference type="AlphaFoldDB" id="A0AAD5X9G4"/>
<dbReference type="EMBL" id="JADGJD010000005">
    <property type="protein sequence ID" value="KAJ3057375.1"/>
    <property type="molecule type" value="Genomic_DNA"/>
</dbReference>
<dbReference type="PANTHER" id="PTHR23291">
    <property type="entry name" value="BAX INHIBITOR-RELATED"/>
    <property type="match status" value="1"/>
</dbReference>
<keyword evidence="4 6" id="KW-1133">Transmembrane helix</keyword>
<dbReference type="GO" id="GO:0016020">
    <property type="term" value="C:membrane"/>
    <property type="evidence" value="ECO:0007669"/>
    <property type="project" value="UniProtKB-SubCell"/>
</dbReference>
<comment type="similarity">
    <text evidence="2 6">Belongs to the BI1 family.</text>
</comment>
<feature type="transmembrane region" description="Helical" evidence="6">
    <location>
        <begin position="65"/>
        <end position="82"/>
    </location>
</feature>
<evidence type="ECO:0000256" key="1">
    <source>
        <dbReference type="ARBA" id="ARBA00004141"/>
    </source>
</evidence>
<comment type="subcellular location">
    <subcellularLocation>
        <location evidence="1">Membrane</location>
        <topology evidence="1">Multi-pass membrane protein</topology>
    </subcellularLocation>
</comment>
<dbReference type="InterPro" id="IPR006214">
    <property type="entry name" value="Bax_inhibitor_1-related"/>
</dbReference>
<keyword evidence="3 6" id="KW-0812">Transmembrane</keyword>
<dbReference type="Pfam" id="PF01027">
    <property type="entry name" value="Bax1-I"/>
    <property type="match status" value="1"/>
</dbReference>
<reference evidence="7" key="1">
    <citation type="submission" date="2020-05" db="EMBL/GenBank/DDBJ databases">
        <title>Phylogenomic resolution of chytrid fungi.</title>
        <authorList>
            <person name="Stajich J.E."/>
            <person name="Amses K."/>
            <person name="Simmons R."/>
            <person name="Seto K."/>
            <person name="Myers J."/>
            <person name="Bonds A."/>
            <person name="Quandt C.A."/>
            <person name="Barry K."/>
            <person name="Liu P."/>
            <person name="Grigoriev I."/>
            <person name="Longcore J.E."/>
            <person name="James T.Y."/>
        </authorList>
    </citation>
    <scope>NUCLEOTIDE SEQUENCE</scope>
    <source>
        <strain evidence="7">JEL0318</strain>
    </source>
</reference>
<accession>A0AAD5X9G4</accession>
<organism evidence="7 8">
    <name type="scientific">Rhizophlyctis rosea</name>
    <dbReference type="NCBI Taxonomy" id="64517"/>
    <lineage>
        <taxon>Eukaryota</taxon>
        <taxon>Fungi</taxon>
        <taxon>Fungi incertae sedis</taxon>
        <taxon>Chytridiomycota</taxon>
        <taxon>Chytridiomycota incertae sedis</taxon>
        <taxon>Chytridiomycetes</taxon>
        <taxon>Rhizophlyctidales</taxon>
        <taxon>Rhizophlyctidaceae</taxon>
        <taxon>Rhizophlyctis</taxon>
    </lineage>
</organism>